<keyword evidence="1" id="KW-1133">Transmembrane helix</keyword>
<dbReference type="Gene3D" id="1.25.40.20">
    <property type="entry name" value="Ankyrin repeat-containing domain"/>
    <property type="match status" value="1"/>
</dbReference>
<proteinExistence type="predicted"/>
<keyword evidence="3" id="KW-1185">Reference proteome</keyword>
<keyword evidence="1" id="KW-0472">Membrane</keyword>
<dbReference type="InterPro" id="IPR036770">
    <property type="entry name" value="Ankyrin_rpt-contain_sf"/>
</dbReference>
<evidence type="ECO:0000256" key="1">
    <source>
        <dbReference type="SAM" id="Phobius"/>
    </source>
</evidence>
<protein>
    <submittedName>
        <fullName evidence="2">Uncharacterized protein</fullName>
    </submittedName>
</protein>
<feature type="transmembrane region" description="Helical" evidence="1">
    <location>
        <begin position="138"/>
        <end position="157"/>
    </location>
</feature>
<comment type="caution">
    <text evidence="2">The sequence shown here is derived from an EMBL/GenBank/DDBJ whole genome shotgun (WGS) entry which is preliminary data.</text>
</comment>
<dbReference type="EMBL" id="JBFDAA010000007">
    <property type="protein sequence ID" value="KAL1130921.1"/>
    <property type="molecule type" value="Genomic_DNA"/>
</dbReference>
<dbReference type="SUPFAM" id="SSF48403">
    <property type="entry name" value="Ankyrin repeat"/>
    <property type="match status" value="1"/>
</dbReference>
<evidence type="ECO:0000313" key="2">
    <source>
        <dbReference type="EMBL" id="KAL1130921.1"/>
    </source>
</evidence>
<dbReference type="Proteomes" id="UP001558652">
    <property type="component" value="Unassembled WGS sequence"/>
</dbReference>
<gene>
    <name evidence="2" type="ORF">AAG570_012162</name>
</gene>
<name>A0ABD0YHZ4_9HEMI</name>
<accession>A0ABD0YHZ4</accession>
<evidence type="ECO:0000313" key="3">
    <source>
        <dbReference type="Proteomes" id="UP001558652"/>
    </source>
</evidence>
<sequence>MASRLRTHILQEQEAGDDGNRVTRRTGQGAIVSIICGDSDGVAVSMSDYHAMGLGFDSLRGLVFSSALHWAAKHGNENVVKLIAGTHNADVNARTTNANVTIYHTGSGRAANGRLLQIIEISMYMYLFPYMFRHLDAAIIGFVIQTIVFAMMVSRLLNERGLGCRNITVTTGRKILSCQVQQENHGLCFLRPENRRLLVNIDPLRRSWVTFTALLEITLKMANS</sequence>
<dbReference type="InterPro" id="IPR002110">
    <property type="entry name" value="Ankyrin_rpt"/>
</dbReference>
<organism evidence="2 3">
    <name type="scientific">Ranatra chinensis</name>
    <dbReference type="NCBI Taxonomy" id="642074"/>
    <lineage>
        <taxon>Eukaryota</taxon>
        <taxon>Metazoa</taxon>
        <taxon>Ecdysozoa</taxon>
        <taxon>Arthropoda</taxon>
        <taxon>Hexapoda</taxon>
        <taxon>Insecta</taxon>
        <taxon>Pterygota</taxon>
        <taxon>Neoptera</taxon>
        <taxon>Paraneoptera</taxon>
        <taxon>Hemiptera</taxon>
        <taxon>Heteroptera</taxon>
        <taxon>Panheteroptera</taxon>
        <taxon>Nepomorpha</taxon>
        <taxon>Nepidae</taxon>
        <taxon>Ranatrinae</taxon>
        <taxon>Ranatra</taxon>
    </lineage>
</organism>
<keyword evidence="1" id="KW-0812">Transmembrane</keyword>
<dbReference type="Pfam" id="PF00023">
    <property type="entry name" value="Ank"/>
    <property type="match status" value="1"/>
</dbReference>
<reference evidence="2 3" key="1">
    <citation type="submission" date="2024-07" db="EMBL/GenBank/DDBJ databases">
        <title>Chromosome-level genome assembly of the water stick insect Ranatra chinensis (Heteroptera: Nepidae).</title>
        <authorList>
            <person name="Liu X."/>
        </authorList>
    </citation>
    <scope>NUCLEOTIDE SEQUENCE [LARGE SCALE GENOMIC DNA]</scope>
    <source>
        <strain evidence="2">Cailab_2021Rc</strain>
        <tissue evidence="2">Muscle</tissue>
    </source>
</reference>
<dbReference type="AlphaFoldDB" id="A0ABD0YHZ4"/>